<feature type="compositionally biased region" description="Low complexity" evidence="1">
    <location>
        <begin position="313"/>
        <end position="322"/>
    </location>
</feature>
<dbReference type="AlphaFoldDB" id="A0A3G8JTT0"/>
<keyword evidence="2" id="KW-1133">Transmembrane helix</keyword>
<evidence type="ECO:0000313" key="4">
    <source>
        <dbReference type="Proteomes" id="UP000271469"/>
    </source>
</evidence>
<dbReference type="EMBL" id="CP033972">
    <property type="protein sequence ID" value="AZG48564.1"/>
    <property type="molecule type" value="Genomic_DNA"/>
</dbReference>
<dbReference type="OrthoDB" id="5182370at2"/>
<feature type="compositionally biased region" description="Polar residues" evidence="1">
    <location>
        <begin position="301"/>
        <end position="312"/>
    </location>
</feature>
<keyword evidence="2" id="KW-0472">Membrane</keyword>
<feature type="transmembrane region" description="Helical" evidence="2">
    <location>
        <begin position="12"/>
        <end position="33"/>
    </location>
</feature>
<protein>
    <recommendedName>
        <fullName evidence="5">Outer membrane protein assembly factor BamB</fullName>
    </recommendedName>
</protein>
<evidence type="ECO:0000313" key="3">
    <source>
        <dbReference type="EMBL" id="AZG48564.1"/>
    </source>
</evidence>
<keyword evidence="2" id="KW-0812">Transmembrane</keyword>
<feature type="region of interest" description="Disordered" evidence="1">
    <location>
        <begin position="279"/>
        <end position="322"/>
    </location>
</feature>
<dbReference type="Proteomes" id="UP000271469">
    <property type="component" value="Chromosome"/>
</dbReference>
<organism evidence="3 4">
    <name type="scientific">Gordonia insulae</name>
    <dbReference type="NCBI Taxonomy" id="2420509"/>
    <lineage>
        <taxon>Bacteria</taxon>
        <taxon>Bacillati</taxon>
        <taxon>Actinomycetota</taxon>
        <taxon>Actinomycetes</taxon>
        <taxon>Mycobacteriales</taxon>
        <taxon>Gordoniaceae</taxon>
        <taxon>Gordonia</taxon>
    </lineage>
</organism>
<gene>
    <name evidence="3" type="ORF">D7316_05181</name>
</gene>
<name>A0A3G8JTT0_9ACTN</name>
<evidence type="ECO:0000256" key="2">
    <source>
        <dbReference type="SAM" id="Phobius"/>
    </source>
</evidence>
<dbReference type="KEGG" id="gom:D7316_05181"/>
<keyword evidence="4" id="KW-1185">Reference proteome</keyword>
<reference evidence="3 4" key="1">
    <citation type="submission" date="2018-11" db="EMBL/GenBank/DDBJ databases">
        <title>Gordonia insulae sp. nov., isolated from an island soil.</title>
        <authorList>
            <person name="Kim Y.S."/>
            <person name="Kim S.B."/>
        </authorList>
    </citation>
    <scope>NUCLEOTIDE SEQUENCE [LARGE SCALE GENOMIC DNA]</scope>
    <source>
        <strain evidence="3 4">MMS17-SY073</strain>
    </source>
</reference>
<evidence type="ECO:0000256" key="1">
    <source>
        <dbReference type="SAM" id="MobiDB-lite"/>
    </source>
</evidence>
<dbReference type="RefSeq" id="WP_124710749.1">
    <property type="nucleotide sequence ID" value="NZ_CP033972.1"/>
</dbReference>
<evidence type="ECO:0008006" key="5">
    <source>
        <dbReference type="Google" id="ProtNLM"/>
    </source>
</evidence>
<sequence length="426" mass="44130">MARIRPERRTRVDLAVSAAIVVVLLVVGLVIWLQSPVRHSDSVQAAAPVPDVTPSTTVPDRLIPLWRARSDATDSPALSRSLVVTADGGTVIGRDPTTGGARWQYRRDLDLCAVLAAWPSTTNEVLAAYRNSRGCGEVTALSGSSGKRSGSRSSDADDRIQLVSDAGYVVSQGTTRLETWGSNLVRGIEYGRVDAPVKPGVQPGRTGCRLLSSAIGGDRIAVIEHCGTEPGYRLTVLGAVLDKDEEVQQYGSSVITDGTTGPPPVLIGMSSSAIAVYDGGGNRPSPPSDAPGGLAPPAIRQFSTDGVPTATNTVTGPQRPPVGVVPSSGGGLTSYFTGQATVVLDAQNVRPIYQVPGAIGTGDVMAGQLLLPTATGISVRDAATGRELRSIAVNREGRGAEPVALRVLGSTVIEQWGSTVQAYGPA</sequence>
<accession>A0A3G8JTT0</accession>
<proteinExistence type="predicted"/>